<dbReference type="InterPro" id="IPR005835">
    <property type="entry name" value="NTP_transferase_dom"/>
</dbReference>
<name>A0A1W1BRZ7_9ZZZZ</name>
<dbReference type="CDD" id="cd02213">
    <property type="entry name" value="cupin_PMI_typeII_C"/>
    <property type="match status" value="1"/>
</dbReference>
<evidence type="ECO:0000256" key="6">
    <source>
        <dbReference type="ARBA" id="ARBA00023134"/>
    </source>
</evidence>
<dbReference type="PANTHER" id="PTHR46390">
    <property type="entry name" value="MANNOSE-1-PHOSPHATE GUANYLYLTRANSFERASE"/>
    <property type="match status" value="1"/>
</dbReference>
<dbReference type="InterPro" id="IPR006375">
    <property type="entry name" value="Man1P_GuaTrfase/Man6P_Isoase"/>
</dbReference>
<dbReference type="InterPro" id="IPR001538">
    <property type="entry name" value="Man6P_isomerase-2_C"/>
</dbReference>
<dbReference type="EMBL" id="FPHJ01000016">
    <property type="protein sequence ID" value="SFV56231.1"/>
    <property type="molecule type" value="Genomic_DNA"/>
</dbReference>
<dbReference type="GO" id="GO:0000271">
    <property type="term" value="P:polysaccharide biosynthetic process"/>
    <property type="evidence" value="ECO:0007669"/>
    <property type="project" value="InterPro"/>
</dbReference>
<feature type="domain" description="Nucleotidyl transferase" evidence="8">
    <location>
        <begin position="4"/>
        <end position="280"/>
    </location>
</feature>
<evidence type="ECO:0000256" key="4">
    <source>
        <dbReference type="ARBA" id="ARBA00022695"/>
    </source>
</evidence>
<dbReference type="Gene3D" id="2.60.120.10">
    <property type="entry name" value="Jelly Rolls"/>
    <property type="match status" value="1"/>
</dbReference>
<evidence type="ECO:0000259" key="8">
    <source>
        <dbReference type="Pfam" id="PF00483"/>
    </source>
</evidence>
<dbReference type="InterPro" id="IPR011051">
    <property type="entry name" value="RmlC_Cupin_sf"/>
</dbReference>
<evidence type="ECO:0000256" key="3">
    <source>
        <dbReference type="ARBA" id="ARBA00022679"/>
    </source>
</evidence>
<dbReference type="InterPro" id="IPR049577">
    <property type="entry name" value="GMPP_N"/>
</dbReference>
<evidence type="ECO:0000313" key="11">
    <source>
        <dbReference type="EMBL" id="SFV56231.1"/>
    </source>
</evidence>
<dbReference type="GO" id="GO:0004475">
    <property type="term" value="F:mannose-1-phosphate guanylyltransferase (GTP) activity"/>
    <property type="evidence" value="ECO:0007669"/>
    <property type="project" value="UniProtKB-EC"/>
</dbReference>
<reference evidence="11" key="1">
    <citation type="submission" date="2016-10" db="EMBL/GenBank/DDBJ databases">
        <authorList>
            <person name="de Groot N.N."/>
        </authorList>
    </citation>
    <scope>NUCLEOTIDE SEQUENCE</scope>
</reference>
<dbReference type="NCBIfam" id="TIGR01479">
    <property type="entry name" value="GMP_PMI"/>
    <property type="match status" value="1"/>
</dbReference>
<dbReference type="FunFam" id="3.90.550.10:FF:000046">
    <property type="entry name" value="Mannose-1-phosphate guanylyltransferase (GDP)"/>
    <property type="match status" value="1"/>
</dbReference>
<dbReference type="GO" id="GO:0005525">
    <property type="term" value="F:GTP binding"/>
    <property type="evidence" value="ECO:0007669"/>
    <property type="project" value="UniProtKB-KW"/>
</dbReference>
<keyword evidence="3 11" id="KW-0808">Transferase</keyword>
<comment type="similarity">
    <text evidence="1">Belongs to the mannose-6-phosphate isomerase type 2 family.</text>
</comment>
<dbReference type="Pfam" id="PF01050">
    <property type="entry name" value="MannoseP_isomer"/>
    <property type="match status" value="1"/>
</dbReference>
<proteinExistence type="inferred from homology"/>
<evidence type="ECO:0000256" key="5">
    <source>
        <dbReference type="ARBA" id="ARBA00022741"/>
    </source>
</evidence>
<dbReference type="AlphaFoldDB" id="A0A1W1BRZ7"/>
<dbReference type="FunFam" id="2.60.120.10:FF:000032">
    <property type="entry name" value="Mannose-1-phosphate guanylyltransferase/mannose-6-phosphate isomerase"/>
    <property type="match status" value="1"/>
</dbReference>
<dbReference type="Gene3D" id="3.90.550.10">
    <property type="entry name" value="Spore Coat Polysaccharide Biosynthesis Protein SpsA, Chain A"/>
    <property type="match status" value="1"/>
</dbReference>
<accession>A0A1W1BRZ7</accession>
<evidence type="ECO:0000259" key="9">
    <source>
        <dbReference type="Pfam" id="PF01050"/>
    </source>
</evidence>
<dbReference type="Pfam" id="PF00483">
    <property type="entry name" value="NTP_transferase"/>
    <property type="match status" value="1"/>
</dbReference>
<protein>
    <recommendedName>
        <fullName evidence="2">mannose-1-phosphate guanylyltransferase</fullName>
        <ecNumber evidence="2">2.7.7.13</ecNumber>
    </recommendedName>
</protein>
<evidence type="ECO:0000256" key="2">
    <source>
        <dbReference type="ARBA" id="ARBA00012387"/>
    </source>
</evidence>
<organism evidence="11">
    <name type="scientific">hydrothermal vent metagenome</name>
    <dbReference type="NCBI Taxonomy" id="652676"/>
    <lineage>
        <taxon>unclassified sequences</taxon>
        <taxon>metagenomes</taxon>
        <taxon>ecological metagenomes</taxon>
    </lineage>
</organism>
<sequence>MINSVILAGGVGSRLWPLSRKLYPKQFQNLVNEDSLFQNTLQRLNELDINKNIIVCNNEHRFIVAEQLHQIDKNGEIILETEGKNTAPAIALAAFNSQDDDILLVLPSDHHIKDIQAFQQTIKKAIPYAKKDYFVTFGIKPTSAQTGYGYIKGSDVLEEEIYKIDKFVEKPDKKTAQKYLKEGSYTWNSGMFMFKASTYLKTLKEQENLMFNFVQQSFESAVKDLDFIRPEKKYWEKIIGNSIDYAVMEKVDNAIVVSLDCDWSDLGAFDSLYELQEKDKNNNIILGDVINFNTTNSYINATNRLVATIGLNDCLVVETKDSVLVANKNNAQDIKKVVQQLEKNNRDEIITHKKVYRPWGCYESMSDKKHYQVKHIFIKSGAKLSLQKHKKRAEHWVVIKGIANVFLDLEEKILKENESIYIPMGSVHSLENKQKEDLEIIEVQTGDYFGEDDIERLEDIYGRIK</sequence>
<dbReference type="CDD" id="cd02509">
    <property type="entry name" value="GDP-M1P_Guanylyltransferase"/>
    <property type="match status" value="1"/>
</dbReference>
<evidence type="ECO:0000259" key="10">
    <source>
        <dbReference type="Pfam" id="PF22640"/>
    </source>
</evidence>
<dbReference type="PANTHER" id="PTHR46390:SF1">
    <property type="entry name" value="MANNOSE-1-PHOSPHATE GUANYLYLTRANSFERASE"/>
    <property type="match status" value="1"/>
</dbReference>
<feature type="domain" description="Mannose-6-phosphate isomerase type II C-terminal" evidence="9">
    <location>
        <begin position="344"/>
        <end position="459"/>
    </location>
</feature>
<comment type="catalytic activity">
    <reaction evidence="7">
        <text>alpha-D-mannose 1-phosphate + GTP + H(+) = GDP-alpha-D-mannose + diphosphate</text>
        <dbReference type="Rhea" id="RHEA:15229"/>
        <dbReference type="ChEBI" id="CHEBI:15378"/>
        <dbReference type="ChEBI" id="CHEBI:33019"/>
        <dbReference type="ChEBI" id="CHEBI:37565"/>
        <dbReference type="ChEBI" id="CHEBI:57527"/>
        <dbReference type="ChEBI" id="CHEBI:58409"/>
        <dbReference type="EC" id="2.7.7.13"/>
    </reaction>
</comment>
<keyword evidence="5" id="KW-0547">Nucleotide-binding</keyword>
<keyword evidence="4 11" id="KW-0548">Nucleotidyltransferase</keyword>
<feature type="domain" description="MannoseP isomerase/GMP-like beta-helix" evidence="10">
    <location>
        <begin position="287"/>
        <end position="341"/>
    </location>
</feature>
<evidence type="ECO:0000256" key="7">
    <source>
        <dbReference type="ARBA" id="ARBA00047343"/>
    </source>
</evidence>
<dbReference type="EC" id="2.7.7.13" evidence="2"/>
<dbReference type="InterPro" id="IPR029044">
    <property type="entry name" value="Nucleotide-diphossugar_trans"/>
</dbReference>
<evidence type="ECO:0000256" key="1">
    <source>
        <dbReference type="ARBA" id="ARBA00006115"/>
    </source>
</evidence>
<dbReference type="InterPro" id="IPR051161">
    <property type="entry name" value="Mannose-6P_isomerase_type2"/>
</dbReference>
<dbReference type="GO" id="GO:0009298">
    <property type="term" value="P:GDP-mannose biosynthetic process"/>
    <property type="evidence" value="ECO:0007669"/>
    <property type="project" value="TreeGrafter"/>
</dbReference>
<keyword evidence="6" id="KW-0342">GTP-binding</keyword>
<dbReference type="InterPro" id="IPR014710">
    <property type="entry name" value="RmlC-like_jellyroll"/>
</dbReference>
<dbReference type="InterPro" id="IPR054566">
    <property type="entry name" value="ManC/GMP-like_b-helix"/>
</dbReference>
<dbReference type="Pfam" id="PF22640">
    <property type="entry name" value="ManC_GMP_beta-helix"/>
    <property type="match status" value="1"/>
</dbReference>
<dbReference type="SUPFAM" id="SSF53448">
    <property type="entry name" value="Nucleotide-diphospho-sugar transferases"/>
    <property type="match status" value="1"/>
</dbReference>
<dbReference type="SUPFAM" id="SSF51182">
    <property type="entry name" value="RmlC-like cupins"/>
    <property type="match status" value="1"/>
</dbReference>
<gene>
    <name evidence="11" type="ORF">MNB_SUP05-5-924</name>
</gene>